<sequence>MGRIRKRQKTQSNVTELCSDMQEEENVELDLKFLPEKYDSSNPLVISSKKKAVKVAAKKSSITSKQLSKKQRKRLEKILEKKNK</sequence>
<gene>
    <name evidence="2" type="ORF">X975_00765</name>
</gene>
<organism evidence="2 3">
    <name type="scientific">Stegodyphus mimosarum</name>
    <name type="common">African social velvet spider</name>
    <dbReference type="NCBI Taxonomy" id="407821"/>
    <lineage>
        <taxon>Eukaryota</taxon>
        <taxon>Metazoa</taxon>
        <taxon>Ecdysozoa</taxon>
        <taxon>Arthropoda</taxon>
        <taxon>Chelicerata</taxon>
        <taxon>Arachnida</taxon>
        <taxon>Araneae</taxon>
        <taxon>Araneomorphae</taxon>
        <taxon>Entelegynae</taxon>
        <taxon>Eresoidea</taxon>
        <taxon>Eresidae</taxon>
        <taxon>Stegodyphus</taxon>
    </lineage>
</organism>
<dbReference type="EMBL" id="KK116326">
    <property type="protein sequence ID" value="KFM67435.1"/>
    <property type="molecule type" value="Genomic_DNA"/>
</dbReference>
<dbReference type="OrthoDB" id="10604840at2759"/>
<name>A0A087TQP6_STEMI</name>
<protein>
    <submittedName>
        <fullName evidence="2">Uncharacterized protein</fullName>
    </submittedName>
</protein>
<feature type="non-terminal residue" evidence="2">
    <location>
        <position position="84"/>
    </location>
</feature>
<dbReference type="Proteomes" id="UP000054359">
    <property type="component" value="Unassembled WGS sequence"/>
</dbReference>
<evidence type="ECO:0000256" key="1">
    <source>
        <dbReference type="SAM" id="MobiDB-lite"/>
    </source>
</evidence>
<accession>A0A087TQP6</accession>
<proteinExistence type="predicted"/>
<keyword evidence="3" id="KW-1185">Reference proteome</keyword>
<dbReference type="AlphaFoldDB" id="A0A087TQP6"/>
<evidence type="ECO:0000313" key="3">
    <source>
        <dbReference type="Proteomes" id="UP000054359"/>
    </source>
</evidence>
<reference evidence="2 3" key="1">
    <citation type="submission" date="2013-11" db="EMBL/GenBank/DDBJ databases">
        <title>Genome sequencing of Stegodyphus mimosarum.</title>
        <authorList>
            <person name="Bechsgaard J."/>
        </authorList>
    </citation>
    <scope>NUCLEOTIDE SEQUENCE [LARGE SCALE GENOMIC DNA]</scope>
</reference>
<feature type="region of interest" description="Disordered" evidence="1">
    <location>
        <begin position="57"/>
        <end position="84"/>
    </location>
</feature>
<evidence type="ECO:0000313" key="2">
    <source>
        <dbReference type="EMBL" id="KFM67435.1"/>
    </source>
</evidence>